<dbReference type="Gene3D" id="3.90.1150.10">
    <property type="entry name" value="Aspartate Aminotransferase, domain 1"/>
    <property type="match status" value="1"/>
</dbReference>
<keyword evidence="9" id="KW-0368">Histidine biosynthesis</keyword>
<evidence type="ECO:0000256" key="1">
    <source>
        <dbReference type="ARBA" id="ARBA00001933"/>
    </source>
</evidence>
<feature type="modified residue" description="N6-(pyridoxal phosphate)lysine" evidence="9">
    <location>
        <position position="230"/>
    </location>
</feature>
<dbReference type="GO" id="GO:0000105">
    <property type="term" value="P:L-histidine biosynthetic process"/>
    <property type="evidence" value="ECO:0007669"/>
    <property type="project" value="UniProtKB-UniRule"/>
</dbReference>
<reference evidence="11" key="1">
    <citation type="journal article" date="2020" name="mSystems">
        <title>Genome- and Community-Level Interaction Insights into Carbon Utilization and Element Cycling Functions of Hydrothermarchaeota in Hydrothermal Sediment.</title>
        <authorList>
            <person name="Zhou Z."/>
            <person name="Liu Y."/>
            <person name="Xu W."/>
            <person name="Pan J."/>
            <person name="Luo Z.H."/>
            <person name="Li M."/>
        </authorList>
    </citation>
    <scope>NUCLEOTIDE SEQUENCE [LARGE SCALE GENOMIC DNA]</scope>
    <source>
        <strain evidence="11">HyVt-503</strain>
    </source>
</reference>
<dbReference type="InterPro" id="IPR001917">
    <property type="entry name" value="Aminotrans_II_pyridoxalP_BS"/>
</dbReference>
<comment type="catalytic activity">
    <reaction evidence="8 9">
        <text>L-histidinol phosphate + 2-oxoglutarate = 3-(imidazol-4-yl)-2-oxopropyl phosphate + L-glutamate</text>
        <dbReference type="Rhea" id="RHEA:23744"/>
        <dbReference type="ChEBI" id="CHEBI:16810"/>
        <dbReference type="ChEBI" id="CHEBI:29985"/>
        <dbReference type="ChEBI" id="CHEBI:57766"/>
        <dbReference type="ChEBI" id="CHEBI:57980"/>
        <dbReference type="EC" id="2.6.1.9"/>
    </reaction>
</comment>
<sequence length="387" mass="43280">MVDCTPIVRNVGPNILELEPYPPGKPLDELKREYGIEEAIKLASNENPFGPSPKAVEAIRRAASSVSRYPDGSSYYLKARLSELWGVGQENIVLGNGSNEVIQFLIHAFTGPGTEVISSDPSFLMYRKMVQIFGATNRLVPLKDNGHDLGAILDEVRDSTRIIFLDNPHNPMGTVIRRGEFKYFLDQLPSHVIVCLDEAYGEFVRDENGARGRDYIERDPRVVFLRTFSKAYGLSGLRVGYGVMAKEIAGVLERVRQPFNINALAQVGALAALDDRAHLEKTLGHTWMGLDWFYERLKALGLKYIESNTNFIFIGLGVDASVIYENMLKKGVIIRAMGAYGYPNAVRITMGTQEENERCMKALEEALREVVGFTLLQRVREKKTSAL</sequence>
<keyword evidence="9" id="KW-0028">Amino-acid biosynthesis</keyword>
<dbReference type="UniPathway" id="UPA00031">
    <property type="reaction ID" value="UER00012"/>
</dbReference>
<dbReference type="Gene3D" id="3.40.640.10">
    <property type="entry name" value="Type I PLP-dependent aspartate aminotransferase-like (Major domain)"/>
    <property type="match status" value="1"/>
</dbReference>
<dbReference type="Pfam" id="PF00155">
    <property type="entry name" value="Aminotran_1_2"/>
    <property type="match status" value="1"/>
</dbReference>
<gene>
    <name evidence="9" type="primary">hisC</name>
    <name evidence="11" type="ORF">ENJ63_04445</name>
</gene>
<evidence type="ECO:0000256" key="2">
    <source>
        <dbReference type="ARBA" id="ARBA00005011"/>
    </source>
</evidence>
<dbReference type="PROSITE" id="PS00599">
    <property type="entry name" value="AA_TRANSFER_CLASS_2"/>
    <property type="match status" value="1"/>
</dbReference>
<feature type="domain" description="Aminotransferase class I/classII large" evidence="10">
    <location>
        <begin position="39"/>
        <end position="363"/>
    </location>
</feature>
<dbReference type="EMBL" id="DRND01000355">
    <property type="protein sequence ID" value="HFC47113.1"/>
    <property type="molecule type" value="Genomic_DNA"/>
</dbReference>
<dbReference type="InterPro" id="IPR050106">
    <property type="entry name" value="HistidinolP_aminotransfase"/>
</dbReference>
<dbReference type="InterPro" id="IPR005861">
    <property type="entry name" value="HisP_aminotrans"/>
</dbReference>
<comment type="caution">
    <text evidence="11">The sequence shown here is derived from an EMBL/GenBank/DDBJ whole genome shotgun (WGS) entry which is preliminary data.</text>
</comment>
<dbReference type="NCBIfam" id="TIGR01141">
    <property type="entry name" value="hisC"/>
    <property type="match status" value="1"/>
</dbReference>
<dbReference type="GO" id="GO:0030170">
    <property type="term" value="F:pyridoxal phosphate binding"/>
    <property type="evidence" value="ECO:0007669"/>
    <property type="project" value="InterPro"/>
</dbReference>
<dbReference type="GO" id="GO:0004400">
    <property type="term" value="F:histidinol-phosphate transaminase activity"/>
    <property type="evidence" value="ECO:0007669"/>
    <property type="project" value="UniProtKB-UniRule"/>
</dbReference>
<evidence type="ECO:0000313" key="11">
    <source>
        <dbReference type="EMBL" id="HFC47113.1"/>
    </source>
</evidence>
<dbReference type="InterPro" id="IPR004839">
    <property type="entry name" value="Aminotransferase_I/II_large"/>
</dbReference>
<dbReference type="HAMAP" id="MF_01023">
    <property type="entry name" value="HisC_aminotrans_2"/>
    <property type="match status" value="1"/>
</dbReference>
<dbReference type="PANTHER" id="PTHR43643">
    <property type="entry name" value="HISTIDINOL-PHOSPHATE AMINOTRANSFERASE 2"/>
    <property type="match status" value="1"/>
</dbReference>
<keyword evidence="5 9" id="KW-0032">Aminotransferase</keyword>
<dbReference type="InterPro" id="IPR015422">
    <property type="entry name" value="PyrdxlP-dep_Trfase_small"/>
</dbReference>
<organism evidence="11">
    <name type="scientific">Dissulfuribacter thermophilus</name>
    <dbReference type="NCBI Taxonomy" id="1156395"/>
    <lineage>
        <taxon>Bacteria</taxon>
        <taxon>Pseudomonadati</taxon>
        <taxon>Thermodesulfobacteriota</taxon>
        <taxon>Dissulfuribacteria</taxon>
        <taxon>Dissulfuribacterales</taxon>
        <taxon>Dissulfuribacteraceae</taxon>
        <taxon>Dissulfuribacter</taxon>
    </lineage>
</organism>
<keyword evidence="7 9" id="KW-0663">Pyridoxal phosphate</keyword>
<accession>A0A7V2WTG9</accession>
<keyword evidence="6 9" id="KW-0808">Transferase</keyword>
<dbReference type="Proteomes" id="UP000885797">
    <property type="component" value="Unassembled WGS sequence"/>
</dbReference>
<name>A0A7V2WTG9_9BACT</name>
<comment type="pathway">
    <text evidence="2 9">Amino-acid biosynthesis; L-histidine biosynthesis; L-histidine from 5-phospho-alpha-D-ribose 1-diphosphate: step 7/9.</text>
</comment>
<evidence type="ECO:0000256" key="5">
    <source>
        <dbReference type="ARBA" id="ARBA00022576"/>
    </source>
</evidence>
<proteinExistence type="inferred from homology"/>
<evidence type="ECO:0000256" key="8">
    <source>
        <dbReference type="ARBA" id="ARBA00047481"/>
    </source>
</evidence>
<dbReference type="SUPFAM" id="SSF53383">
    <property type="entry name" value="PLP-dependent transferases"/>
    <property type="match status" value="1"/>
</dbReference>
<evidence type="ECO:0000256" key="7">
    <source>
        <dbReference type="ARBA" id="ARBA00022898"/>
    </source>
</evidence>
<evidence type="ECO:0000259" key="10">
    <source>
        <dbReference type="Pfam" id="PF00155"/>
    </source>
</evidence>
<dbReference type="InterPro" id="IPR015421">
    <property type="entry name" value="PyrdxlP-dep_Trfase_major"/>
</dbReference>
<comment type="subunit">
    <text evidence="4 9">Homodimer.</text>
</comment>
<dbReference type="InterPro" id="IPR015424">
    <property type="entry name" value="PyrdxlP-dep_Trfase"/>
</dbReference>
<evidence type="ECO:0000256" key="6">
    <source>
        <dbReference type="ARBA" id="ARBA00022679"/>
    </source>
</evidence>
<dbReference type="PANTHER" id="PTHR43643:SF3">
    <property type="entry name" value="HISTIDINOL-PHOSPHATE AMINOTRANSFERASE"/>
    <property type="match status" value="1"/>
</dbReference>
<comment type="similarity">
    <text evidence="3 9">Belongs to the class-II pyridoxal-phosphate-dependent aminotransferase family. Histidinol-phosphate aminotransferase subfamily.</text>
</comment>
<dbReference type="CDD" id="cd00609">
    <property type="entry name" value="AAT_like"/>
    <property type="match status" value="1"/>
</dbReference>
<evidence type="ECO:0000256" key="3">
    <source>
        <dbReference type="ARBA" id="ARBA00007970"/>
    </source>
</evidence>
<evidence type="ECO:0000256" key="9">
    <source>
        <dbReference type="HAMAP-Rule" id="MF_01023"/>
    </source>
</evidence>
<dbReference type="AlphaFoldDB" id="A0A7V2WTG9"/>
<comment type="cofactor">
    <cofactor evidence="1 9">
        <name>pyridoxal 5'-phosphate</name>
        <dbReference type="ChEBI" id="CHEBI:597326"/>
    </cofactor>
</comment>
<protein>
    <recommendedName>
        <fullName evidence="9">Histidinol-phosphate aminotransferase</fullName>
        <ecNumber evidence="9">2.6.1.9</ecNumber>
    </recommendedName>
    <alternativeName>
        <fullName evidence="9">Imidazole acetol-phosphate transaminase</fullName>
    </alternativeName>
</protein>
<evidence type="ECO:0000256" key="4">
    <source>
        <dbReference type="ARBA" id="ARBA00011738"/>
    </source>
</evidence>
<dbReference type="EC" id="2.6.1.9" evidence="9"/>